<proteinExistence type="predicted"/>
<sequence>MIRNKLSRARRITENAFEILSSKWRVFRSPILLKPSTVTILIKAACCLHNCLLTDDITSGVISYATATDIDSNDLKNGSGRKDQQL</sequence>
<name>A0AA88H939_ARTSF</name>
<organism evidence="4 5">
    <name type="scientific">Artemia franciscana</name>
    <name type="common">Brine shrimp</name>
    <name type="synonym">Artemia sanfranciscana</name>
    <dbReference type="NCBI Taxonomy" id="6661"/>
    <lineage>
        <taxon>Eukaryota</taxon>
        <taxon>Metazoa</taxon>
        <taxon>Ecdysozoa</taxon>
        <taxon>Arthropoda</taxon>
        <taxon>Crustacea</taxon>
        <taxon>Branchiopoda</taxon>
        <taxon>Anostraca</taxon>
        <taxon>Artemiidae</taxon>
        <taxon>Artemia</taxon>
    </lineage>
</organism>
<dbReference type="EMBL" id="JAVRJZ010000177">
    <property type="protein sequence ID" value="KAK2702759.1"/>
    <property type="molecule type" value="Genomic_DNA"/>
</dbReference>
<dbReference type="Proteomes" id="UP001187531">
    <property type="component" value="Unassembled WGS sequence"/>
</dbReference>
<protein>
    <recommendedName>
        <fullName evidence="3">DDE Tnp4 domain-containing protein</fullName>
    </recommendedName>
</protein>
<gene>
    <name evidence="4" type="ORF">QYM36_018641</name>
</gene>
<comment type="cofactor">
    <cofactor evidence="1">
        <name>a divalent metal cation</name>
        <dbReference type="ChEBI" id="CHEBI:60240"/>
    </cofactor>
</comment>
<evidence type="ECO:0000256" key="2">
    <source>
        <dbReference type="ARBA" id="ARBA00022723"/>
    </source>
</evidence>
<keyword evidence="2" id="KW-0479">Metal-binding</keyword>
<feature type="domain" description="DDE Tnp4" evidence="3">
    <location>
        <begin position="4"/>
        <end position="50"/>
    </location>
</feature>
<evidence type="ECO:0000259" key="3">
    <source>
        <dbReference type="Pfam" id="PF13359"/>
    </source>
</evidence>
<dbReference type="GO" id="GO:0046872">
    <property type="term" value="F:metal ion binding"/>
    <property type="evidence" value="ECO:0007669"/>
    <property type="project" value="UniProtKB-KW"/>
</dbReference>
<evidence type="ECO:0000313" key="5">
    <source>
        <dbReference type="Proteomes" id="UP001187531"/>
    </source>
</evidence>
<keyword evidence="5" id="KW-1185">Reference proteome</keyword>
<dbReference type="AlphaFoldDB" id="A0AA88H939"/>
<dbReference type="Pfam" id="PF13359">
    <property type="entry name" value="DDE_Tnp_4"/>
    <property type="match status" value="1"/>
</dbReference>
<reference evidence="4" key="1">
    <citation type="submission" date="2023-07" db="EMBL/GenBank/DDBJ databases">
        <title>Chromosome-level genome assembly of Artemia franciscana.</title>
        <authorList>
            <person name="Jo E."/>
        </authorList>
    </citation>
    <scope>NUCLEOTIDE SEQUENCE</scope>
    <source>
        <tissue evidence="4">Whole body</tissue>
    </source>
</reference>
<dbReference type="InterPro" id="IPR027806">
    <property type="entry name" value="HARBI1_dom"/>
</dbReference>
<evidence type="ECO:0000256" key="1">
    <source>
        <dbReference type="ARBA" id="ARBA00001968"/>
    </source>
</evidence>
<evidence type="ECO:0000313" key="4">
    <source>
        <dbReference type="EMBL" id="KAK2702759.1"/>
    </source>
</evidence>
<accession>A0AA88H939</accession>
<feature type="non-terminal residue" evidence="4">
    <location>
        <position position="86"/>
    </location>
</feature>
<comment type="caution">
    <text evidence="4">The sequence shown here is derived from an EMBL/GenBank/DDBJ whole genome shotgun (WGS) entry which is preliminary data.</text>
</comment>